<proteinExistence type="predicted"/>
<keyword evidence="3" id="KW-1185">Reference proteome</keyword>
<reference evidence="2 3" key="1">
    <citation type="journal article" date="2019" name="Sci. Rep.">
        <title>Orb-weaving spider Araneus ventricosus genome elucidates the spidroin gene catalogue.</title>
        <authorList>
            <person name="Kono N."/>
            <person name="Nakamura H."/>
            <person name="Ohtoshi R."/>
            <person name="Moran D.A.P."/>
            <person name="Shinohara A."/>
            <person name="Yoshida Y."/>
            <person name="Fujiwara M."/>
            <person name="Mori M."/>
            <person name="Tomita M."/>
            <person name="Arakawa K."/>
        </authorList>
    </citation>
    <scope>NUCLEOTIDE SEQUENCE [LARGE SCALE GENOMIC DNA]</scope>
</reference>
<dbReference type="AlphaFoldDB" id="A0A4Y2U8U1"/>
<name>A0A4Y2U8U1_ARAVE</name>
<evidence type="ECO:0000313" key="1">
    <source>
        <dbReference type="EMBL" id="GBO09236.1"/>
    </source>
</evidence>
<organism evidence="2 3">
    <name type="scientific">Araneus ventricosus</name>
    <name type="common">Orbweaver spider</name>
    <name type="synonym">Epeira ventricosa</name>
    <dbReference type="NCBI Taxonomy" id="182803"/>
    <lineage>
        <taxon>Eukaryota</taxon>
        <taxon>Metazoa</taxon>
        <taxon>Ecdysozoa</taxon>
        <taxon>Arthropoda</taxon>
        <taxon>Chelicerata</taxon>
        <taxon>Arachnida</taxon>
        <taxon>Araneae</taxon>
        <taxon>Araneomorphae</taxon>
        <taxon>Entelegynae</taxon>
        <taxon>Araneoidea</taxon>
        <taxon>Araneidae</taxon>
        <taxon>Araneus</taxon>
    </lineage>
</organism>
<dbReference type="EMBL" id="BGPR01034740">
    <property type="protein sequence ID" value="GBO09238.1"/>
    <property type="molecule type" value="Genomic_DNA"/>
</dbReference>
<dbReference type="EMBL" id="BGPR01034739">
    <property type="protein sequence ID" value="GBO09236.1"/>
    <property type="molecule type" value="Genomic_DNA"/>
</dbReference>
<evidence type="ECO:0000313" key="2">
    <source>
        <dbReference type="EMBL" id="GBO09238.1"/>
    </source>
</evidence>
<sequence>MNWTRPTWVVIYPTPCYNLSVRRMEMGCGWQALLDSQSNLSPKRFQNLTSPQKNPTTSDRSSSLWRGRFYTVRDRLAWCERVKYKGERLVVLLERHCFLILDSIVRGKARCNRSPDVIPDTLMWQRMLLNQRALGPESSILTTRQKEFPLSGGRY</sequence>
<accession>A0A4Y2U8U1</accession>
<protein>
    <submittedName>
        <fullName evidence="2">Uncharacterized protein</fullName>
    </submittedName>
</protein>
<gene>
    <name evidence="2" type="ORF">AVEN_130688_1</name>
    <name evidence="1" type="ORF">AVEN_32495_1</name>
</gene>
<evidence type="ECO:0000313" key="3">
    <source>
        <dbReference type="Proteomes" id="UP000499080"/>
    </source>
</evidence>
<comment type="caution">
    <text evidence="2">The sequence shown here is derived from an EMBL/GenBank/DDBJ whole genome shotgun (WGS) entry which is preliminary data.</text>
</comment>
<dbReference type="Proteomes" id="UP000499080">
    <property type="component" value="Unassembled WGS sequence"/>
</dbReference>